<proteinExistence type="predicted"/>
<dbReference type="InterPro" id="IPR009387">
    <property type="entry name" value="HigB-2"/>
</dbReference>
<evidence type="ECO:0000313" key="2">
    <source>
        <dbReference type="Proteomes" id="UP000366872"/>
    </source>
</evidence>
<sequence length="122" mass="13533">MKDLMTRRFSKWVSKQPIQSGELANALDELKSGTFDAALGGHLYKKRIRFKGRGKSGSGRTIVCYKKGKRAIFIHGFAKNEKDNLSTKELLALKEFAGILTALTEEQIATAIENGDFKEVAP</sequence>
<name>A0A6C2UD10_PONDE</name>
<gene>
    <name evidence="1" type="ORF">PDESU_06391</name>
</gene>
<dbReference type="EMBL" id="CAAHFG010000005">
    <property type="protein sequence ID" value="VGO17789.1"/>
    <property type="molecule type" value="Genomic_DNA"/>
</dbReference>
<evidence type="ECO:0008006" key="3">
    <source>
        <dbReference type="Google" id="ProtNLM"/>
    </source>
</evidence>
<dbReference type="Pfam" id="PF06296">
    <property type="entry name" value="RelE"/>
    <property type="match status" value="1"/>
</dbReference>
<protein>
    <recommendedName>
        <fullName evidence="3">Toxin HigB-2</fullName>
    </recommendedName>
</protein>
<keyword evidence="2" id="KW-1185">Reference proteome</keyword>
<organism evidence="1 2">
    <name type="scientific">Pontiella desulfatans</name>
    <dbReference type="NCBI Taxonomy" id="2750659"/>
    <lineage>
        <taxon>Bacteria</taxon>
        <taxon>Pseudomonadati</taxon>
        <taxon>Kiritimatiellota</taxon>
        <taxon>Kiritimatiellia</taxon>
        <taxon>Kiritimatiellales</taxon>
        <taxon>Pontiellaceae</taxon>
        <taxon>Pontiella</taxon>
    </lineage>
</organism>
<dbReference type="AlphaFoldDB" id="A0A6C2UD10"/>
<dbReference type="PIRSF" id="PIRSF018634">
    <property type="entry name" value="UCP018634"/>
    <property type="match status" value="1"/>
</dbReference>
<reference evidence="1 2" key="1">
    <citation type="submission" date="2019-04" db="EMBL/GenBank/DDBJ databases">
        <authorList>
            <person name="Van Vliet M D."/>
        </authorList>
    </citation>
    <scope>NUCLEOTIDE SEQUENCE [LARGE SCALE GENOMIC DNA]</scope>
    <source>
        <strain evidence="1 2">F1</strain>
    </source>
</reference>
<evidence type="ECO:0000313" key="1">
    <source>
        <dbReference type="EMBL" id="VGO17789.1"/>
    </source>
</evidence>
<dbReference type="RefSeq" id="WP_136083256.1">
    <property type="nucleotide sequence ID" value="NZ_CAAHFG010000005.1"/>
</dbReference>
<dbReference type="Proteomes" id="UP000366872">
    <property type="component" value="Unassembled WGS sequence"/>
</dbReference>
<accession>A0A6C2UD10</accession>